<proteinExistence type="predicted"/>
<evidence type="ECO:0000256" key="1">
    <source>
        <dbReference type="SAM" id="MobiDB-lite"/>
    </source>
</evidence>
<sequence>MKRKVPNNEAGFTFPDRDRSRRNQKRPGQRSEVYFAILGPEQLLALLSRESLILFSGGYIEMKHHK</sequence>
<dbReference type="Proteomes" id="UP000187609">
    <property type="component" value="Unassembled WGS sequence"/>
</dbReference>
<evidence type="ECO:0000313" key="3">
    <source>
        <dbReference type="Proteomes" id="UP000187609"/>
    </source>
</evidence>
<dbReference type="AlphaFoldDB" id="A0A314KHP5"/>
<dbReference type="Gramene" id="OIT28855">
    <property type="protein sequence ID" value="OIT28855"/>
    <property type="gene ID" value="A4A49_25118"/>
</dbReference>
<keyword evidence="3" id="KW-1185">Reference proteome</keyword>
<name>A0A314KHP5_NICAT</name>
<feature type="region of interest" description="Disordered" evidence="1">
    <location>
        <begin position="1"/>
        <end position="31"/>
    </location>
</feature>
<gene>
    <name evidence="2" type="ORF">A4A49_25118</name>
</gene>
<accession>A0A314KHP5</accession>
<protein>
    <submittedName>
        <fullName evidence="2">Uncharacterized protein</fullName>
    </submittedName>
</protein>
<dbReference type="EMBL" id="MJEQ01001934">
    <property type="protein sequence ID" value="OIT28855.1"/>
    <property type="molecule type" value="Genomic_DNA"/>
</dbReference>
<reference evidence="2" key="1">
    <citation type="submission" date="2016-11" db="EMBL/GenBank/DDBJ databases">
        <title>The genome of Nicotiana attenuata.</title>
        <authorList>
            <person name="Xu S."/>
            <person name="Brockmoeller T."/>
            <person name="Gaquerel E."/>
            <person name="Navarro A."/>
            <person name="Kuhl H."/>
            <person name="Gase K."/>
            <person name="Ling Z."/>
            <person name="Zhou W."/>
            <person name="Kreitzer C."/>
            <person name="Stanke M."/>
            <person name="Tang H."/>
            <person name="Lyons E."/>
            <person name="Pandey P."/>
            <person name="Pandey S.P."/>
            <person name="Timmermann B."/>
            <person name="Baldwin I.T."/>
        </authorList>
    </citation>
    <scope>NUCLEOTIDE SEQUENCE [LARGE SCALE GENOMIC DNA]</scope>
    <source>
        <strain evidence="2">UT</strain>
    </source>
</reference>
<evidence type="ECO:0000313" key="2">
    <source>
        <dbReference type="EMBL" id="OIT28855.1"/>
    </source>
</evidence>
<organism evidence="2 3">
    <name type="scientific">Nicotiana attenuata</name>
    <name type="common">Coyote tobacco</name>
    <dbReference type="NCBI Taxonomy" id="49451"/>
    <lineage>
        <taxon>Eukaryota</taxon>
        <taxon>Viridiplantae</taxon>
        <taxon>Streptophyta</taxon>
        <taxon>Embryophyta</taxon>
        <taxon>Tracheophyta</taxon>
        <taxon>Spermatophyta</taxon>
        <taxon>Magnoliopsida</taxon>
        <taxon>eudicotyledons</taxon>
        <taxon>Gunneridae</taxon>
        <taxon>Pentapetalae</taxon>
        <taxon>asterids</taxon>
        <taxon>lamiids</taxon>
        <taxon>Solanales</taxon>
        <taxon>Solanaceae</taxon>
        <taxon>Nicotianoideae</taxon>
        <taxon>Nicotianeae</taxon>
        <taxon>Nicotiana</taxon>
    </lineage>
</organism>
<comment type="caution">
    <text evidence="2">The sequence shown here is derived from an EMBL/GenBank/DDBJ whole genome shotgun (WGS) entry which is preliminary data.</text>
</comment>